<evidence type="ECO:0008006" key="4">
    <source>
        <dbReference type="Google" id="ProtNLM"/>
    </source>
</evidence>
<feature type="signal peptide" evidence="1">
    <location>
        <begin position="1"/>
        <end position="20"/>
    </location>
</feature>
<feature type="chain" id="PRO_5043544408" description="Lipoprotein" evidence="1">
    <location>
        <begin position="21"/>
        <end position="216"/>
    </location>
</feature>
<dbReference type="RefSeq" id="WP_347166719.1">
    <property type="nucleotide sequence ID" value="NZ_JBDNCH010000002.1"/>
</dbReference>
<name>A0AAW9SRG7_9RHOB</name>
<keyword evidence="3" id="KW-1185">Reference proteome</keyword>
<protein>
    <recommendedName>
        <fullName evidence="4">Lipoprotein</fullName>
    </recommendedName>
</protein>
<sequence>MTIRALFAALACAVLVSGCAGNVSGPNATAEEAARAAYRHDGPSEITLYTMINNRSDSGAHTAMMINAPSQRVVFDPAGSVRFQSVPEIDDVLYGITPEVEEVFESAHARETYRVRIQKTTVAPEVAERALQLVQGHGAVPAAQCSKATSGILRQLPGFQNIGSQWYPNKLADDFSRLPGVTERVRREMDDDDKSLAVKAYEERKRNARLALAAEG</sequence>
<dbReference type="PROSITE" id="PS51257">
    <property type="entry name" value="PROKAR_LIPOPROTEIN"/>
    <property type="match status" value="1"/>
</dbReference>
<evidence type="ECO:0000313" key="3">
    <source>
        <dbReference type="Proteomes" id="UP001428774"/>
    </source>
</evidence>
<dbReference type="EMBL" id="JBDNCH010000002">
    <property type="protein sequence ID" value="MEN9061665.1"/>
    <property type="molecule type" value="Genomic_DNA"/>
</dbReference>
<keyword evidence="1" id="KW-0732">Signal</keyword>
<gene>
    <name evidence="2" type="ORF">ABFB10_12130</name>
</gene>
<reference evidence="2 3" key="1">
    <citation type="submission" date="2024-05" db="EMBL/GenBank/DDBJ databases">
        <title>Genome sequence of Ponticoccus litoralis KCCM 90028.</title>
        <authorList>
            <person name="Kim J.M."/>
            <person name="Lee J.K."/>
            <person name="Choi B.J."/>
            <person name="Bayburt H."/>
            <person name="Baek J.H."/>
            <person name="Jeon C.O."/>
        </authorList>
    </citation>
    <scope>NUCLEOTIDE SEQUENCE [LARGE SCALE GENOMIC DNA]</scope>
    <source>
        <strain evidence="2 3">KCCM 90028</strain>
    </source>
</reference>
<evidence type="ECO:0000256" key="1">
    <source>
        <dbReference type="SAM" id="SignalP"/>
    </source>
</evidence>
<dbReference type="AlphaFoldDB" id="A0AAW9SRG7"/>
<proteinExistence type="predicted"/>
<organism evidence="2 3">
    <name type="scientific">Ponticoccus litoralis</name>
    <dbReference type="NCBI Taxonomy" id="422297"/>
    <lineage>
        <taxon>Bacteria</taxon>
        <taxon>Pseudomonadati</taxon>
        <taxon>Pseudomonadota</taxon>
        <taxon>Alphaproteobacteria</taxon>
        <taxon>Rhodobacterales</taxon>
        <taxon>Roseobacteraceae</taxon>
        <taxon>Ponticoccus</taxon>
    </lineage>
</organism>
<comment type="caution">
    <text evidence="2">The sequence shown here is derived from an EMBL/GenBank/DDBJ whole genome shotgun (WGS) entry which is preliminary data.</text>
</comment>
<evidence type="ECO:0000313" key="2">
    <source>
        <dbReference type="EMBL" id="MEN9061665.1"/>
    </source>
</evidence>
<dbReference type="Proteomes" id="UP001428774">
    <property type="component" value="Unassembled WGS sequence"/>
</dbReference>
<accession>A0AAW9SRG7</accession>